<name>A0ABT0ZXG4_9PSEU</name>
<dbReference type="PRINTS" id="PR01836">
    <property type="entry name" value="MGATPASE"/>
</dbReference>
<evidence type="ECO:0000256" key="15">
    <source>
        <dbReference type="ARBA" id="ARBA00023136"/>
    </source>
</evidence>
<feature type="transmembrane region" description="Helical" evidence="20">
    <location>
        <begin position="698"/>
        <end position="720"/>
    </location>
</feature>
<feature type="transmembrane region" description="Helical" evidence="20">
    <location>
        <begin position="304"/>
        <end position="325"/>
    </location>
</feature>
<evidence type="ECO:0000259" key="21">
    <source>
        <dbReference type="SMART" id="SM00831"/>
    </source>
</evidence>
<evidence type="ECO:0000256" key="4">
    <source>
        <dbReference type="ARBA" id="ARBA00012786"/>
    </source>
</evidence>
<dbReference type="InterPro" id="IPR023214">
    <property type="entry name" value="HAD_sf"/>
</dbReference>
<comment type="subcellular location">
    <subcellularLocation>
        <location evidence="2">Cell inner membrane</location>
        <topology evidence="2">Multi-pass membrane protein</topology>
    </subcellularLocation>
</comment>
<dbReference type="SUPFAM" id="SSF81665">
    <property type="entry name" value="Calcium ATPase, transmembrane domain M"/>
    <property type="match status" value="1"/>
</dbReference>
<dbReference type="Pfam" id="PF00690">
    <property type="entry name" value="Cation_ATPase_N"/>
    <property type="match status" value="1"/>
</dbReference>
<feature type="transmembrane region" description="Helical" evidence="20">
    <location>
        <begin position="765"/>
        <end position="791"/>
    </location>
</feature>
<feature type="transmembrane region" description="Helical" evidence="20">
    <location>
        <begin position="803"/>
        <end position="821"/>
    </location>
</feature>
<organism evidence="22 23">
    <name type="scientific">Pseudonocardia humida</name>
    <dbReference type="NCBI Taxonomy" id="2800819"/>
    <lineage>
        <taxon>Bacteria</taxon>
        <taxon>Bacillati</taxon>
        <taxon>Actinomycetota</taxon>
        <taxon>Actinomycetes</taxon>
        <taxon>Pseudonocardiales</taxon>
        <taxon>Pseudonocardiaceae</taxon>
        <taxon>Pseudonocardia</taxon>
    </lineage>
</organism>
<dbReference type="RefSeq" id="WP_305882194.1">
    <property type="nucleotide sequence ID" value="NZ_JAGSOV010000022.1"/>
</dbReference>
<gene>
    <name evidence="22" type="primary">mgtA</name>
    <name evidence="22" type="ORF">KDL28_10295</name>
</gene>
<evidence type="ECO:0000256" key="6">
    <source>
        <dbReference type="ARBA" id="ARBA00022475"/>
    </source>
</evidence>
<evidence type="ECO:0000256" key="17">
    <source>
        <dbReference type="ARBA" id="ARBA00047295"/>
    </source>
</evidence>
<dbReference type="Proteomes" id="UP001165283">
    <property type="component" value="Unassembled WGS sequence"/>
</dbReference>
<evidence type="ECO:0000256" key="1">
    <source>
        <dbReference type="ARBA" id="ARBA00003954"/>
    </source>
</evidence>
<dbReference type="NCBIfam" id="TIGR01494">
    <property type="entry name" value="ATPase_P-type"/>
    <property type="match status" value="1"/>
</dbReference>
<keyword evidence="6" id="KW-1003">Cell membrane</keyword>
<dbReference type="Gene3D" id="2.70.150.10">
    <property type="entry name" value="Calcium-transporting ATPase, cytoplasmic transduction domain A"/>
    <property type="match status" value="1"/>
</dbReference>
<dbReference type="PANTHER" id="PTHR42861">
    <property type="entry name" value="CALCIUM-TRANSPORTING ATPASE"/>
    <property type="match status" value="1"/>
</dbReference>
<keyword evidence="9 20" id="KW-0812">Transmembrane</keyword>
<dbReference type="SFLD" id="SFLDG00002">
    <property type="entry name" value="C1.7:_P-type_atpase_like"/>
    <property type="match status" value="1"/>
</dbReference>
<evidence type="ECO:0000256" key="7">
    <source>
        <dbReference type="ARBA" id="ARBA00022519"/>
    </source>
</evidence>
<feature type="transmembrane region" description="Helical" evidence="20">
    <location>
        <begin position="726"/>
        <end position="744"/>
    </location>
</feature>
<evidence type="ECO:0000256" key="12">
    <source>
        <dbReference type="ARBA" id="ARBA00022842"/>
    </source>
</evidence>
<dbReference type="Pfam" id="PF00689">
    <property type="entry name" value="Cation_ATPase_C"/>
    <property type="match status" value="1"/>
</dbReference>
<dbReference type="InterPro" id="IPR006415">
    <property type="entry name" value="P-type_ATPase_IIIB"/>
</dbReference>
<dbReference type="InterPro" id="IPR008250">
    <property type="entry name" value="ATPase_P-typ_transduc_dom_A_sf"/>
</dbReference>
<dbReference type="Gene3D" id="1.20.1110.10">
    <property type="entry name" value="Calcium-transporting ATPase, transmembrane domain"/>
    <property type="match status" value="1"/>
</dbReference>
<evidence type="ECO:0000313" key="22">
    <source>
        <dbReference type="EMBL" id="MCO1655442.1"/>
    </source>
</evidence>
<evidence type="ECO:0000256" key="14">
    <source>
        <dbReference type="ARBA" id="ARBA00022989"/>
    </source>
</evidence>
<dbReference type="InterPro" id="IPR044492">
    <property type="entry name" value="P_typ_ATPase_HD_dom"/>
</dbReference>
<protein>
    <recommendedName>
        <fullName evidence="5">Magnesium-transporting ATPase, P-type 1</fullName>
        <ecNumber evidence="4">7.2.2.14</ecNumber>
    </recommendedName>
    <alternativeName>
        <fullName evidence="16">Mg(2+) transport ATPase, P-type 1</fullName>
    </alternativeName>
</protein>
<dbReference type="NCBIfam" id="TIGR01524">
    <property type="entry name" value="ATPase-IIIB_Mg"/>
    <property type="match status" value="1"/>
</dbReference>
<feature type="domain" description="Cation-transporting P-type ATPase N-terminal" evidence="21">
    <location>
        <begin position="26"/>
        <end position="99"/>
    </location>
</feature>
<keyword evidence="11" id="KW-0067">ATP-binding</keyword>
<comment type="similarity">
    <text evidence="3">Belongs to the cation transport ATPase (P-type) (TC 3.A.3) family. Type IIIB subfamily.</text>
</comment>
<dbReference type="Gene3D" id="3.40.50.1000">
    <property type="entry name" value="HAD superfamily/HAD-like"/>
    <property type="match status" value="1"/>
</dbReference>
<evidence type="ECO:0000256" key="19">
    <source>
        <dbReference type="SAM" id="MobiDB-lite"/>
    </source>
</evidence>
<evidence type="ECO:0000256" key="16">
    <source>
        <dbReference type="ARBA" id="ARBA00029806"/>
    </source>
</evidence>
<evidence type="ECO:0000256" key="9">
    <source>
        <dbReference type="ARBA" id="ARBA00022692"/>
    </source>
</evidence>
<evidence type="ECO:0000256" key="10">
    <source>
        <dbReference type="ARBA" id="ARBA00022741"/>
    </source>
</evidence>
<keyword evidence="12" id="KW-0460">Magnesium</keyword>
<comment type="caution">
    <text evidence="22">The sequence shown here is derived from an EMBL/GenBank/DDBJ whole genome shotgun (WGS) entry which is preliminary data.</text>
</comment>
<feature type="region of interest" description="Disordered" evidence="19">
    <location>
        <begin position="1"/>
        <end position="26"/>
    </location>
</feature>
<feature type="transmembrane region" description="Helical" evidence="20">
    <location>
        <begin position="280"/>
        <end position="298"/>
    </location>
</feature>
<dbReference type="Pfam" id="PF00122">
    <property type="entry name" value="E1-E2_ATPase"/>
    <property type="match status" value="1"/>
</dbReference>
<keyword evidence="14 20" id="KW-1133">Transmembrane helix</keyword>
<evidence type="ECO:0000256" key="2">
    <source>
        <dbReference type="ARBA" id="ARBA00004429"/>
    </source>
</evidence>
<keyword evidence="7" id="KW-0997">Cell inner membrane</keyword>
<evidence type="ECO:0000313" key="23">
    <source>
        <dbReference type="Proteomes" id="UP001165283"/>
    </source>
</evidence>
<keyword evidence="23" id="KW-1185">Reference proteome</keyword>
<dbReference type="InterPro" id="IPR023299">
    <property type="entry name" value="ATPase_P-typ_cyto_dom_N"/>
</dbReference>
<comment type="catalytic activity">
    <reaction evidence="17">
        <text>Mg(2+)(out) + ATP + H2O = Mg(2+)(in) + ADP + phosphate + H(+)</text>
        <dbReference type="Rhea" id="RHEA:10260"/>
        <dbReference type="ChEBI" id="CHEBI:15377"/>
        <dbReference type="ChEBI" id="CHEBI:15378"/>
        <dbReference type="ChEBI" id="CHEBI:18420"/>
        <dbReference type="ChEBI" id="CHEBI:30616"/>
        <dbReference type="ChEBI" id="CHEBI:43474"/>
        <dbReference type="ChEBI" id="CHEBI:456216"/>
        <dbReference type="EC" id="7.2.2.14"/>
    </reaction>
</comment>
<dbReference type="Gene3D" id="3.40.1110.10">
    <property type="entry name" value="Calcium-transporting ATPase, cytoplasmic domain N"/>
    <property type="match status" value="1"/>
</dbReference>
<dbReference type="InterPro" id="IPR023298">
    <property type="entry name" value="ATPase_P-typ_TM_dom_sf"/>
</dbReference>
<dbReference type="EC" id="7.2.2.14" evidence="4"/>
<sequence length="908" mass="95348">MGDRHESTSAHAQAPPSPRPAVDAEDLAEAPPLVVLRRTLSSLKGLDEADAERRLARHGDNAPTPTRDPGLGAHLRTAVGSPFAGMLLVLGAILAVVGNAPGAVVVLVVAACSIALRLAEQLRSRRVLQTLRSHTTTTALVRRRIGDGPTRRREIPVADLVPGDVLQLAAGDLIPADVRLLTCADLLVDQSVLTGELLPVAKHAPGHDAPVPSRPVEPTGSGDPADLPTIGFAGTTVVRGTATAVVLATGDRTRLHAPARAGARTRSAAESAVRATTWDLLRFMVVLVPVVLLVNGTLTGDWATATTFAVAVAVGLAPELLPIIVTTTLARGARRLRAAGVLVSRLEAIHDLGGIDVLCMDKTGTLTEGRVVYTHAVDIGSRPDPGVARHAFLAAHFQTVPADPLDDALGGLLDDADTLLSDAVYDLVDELPFDHRRRRSTLVLHDALTRPDDPLLLVTKGDPDTLLPLCTEVLSEGRTVAFDDDLRRRARACLDEHRSQGMRVLAVARRRVDRHAARDGVAGLERELTLLGFVGFVDPVRDGAAAAVARAAELGVAVKVLTGDAPQVAARVCAAAGITLPSPRTAPGRTILGRDIDELDDDELGAVVEGAALFAALRPHHKARLVAALHGRGRSVGFVGDGVNDVDALRAADVGIGLADGAEAARAAADLVVLRGDLGVVATGIEEGRRTLTAATRYSTITAGLNLGNAASMTLAGTFLPFLPLLPVQLILQNLLYNAVALAIPHDRVDPAQLRRPHRWRHRGLLRFMLLLGALSTAFDLLTFLVVWTVLGMDTPAEQQVFQAVWFLEGILSQVLVLLVLRPRGARPSAALWGVAAVVAAVALALPATPFAAAVDMTAIPPAALAWLALIVAGYLVAVRALVPAYVRCTSPSTPPEPHGAVRGTTRE</sequence>
<keyword evidence="13" id="KW-1278">Translocase</keyword>
<comment type="function">
    <text evidence="1">Mediates magnesium influx to the cytosol.</text>
</comment>
<dbReference type="PROSITE" id="PS00154">
    <property type="entry name" value="ATPASE_E1_E2"/>
    <property type="match status" value="1"/>
</dbReference>
<feature type="transmembrane region" description="Helical" evidence="20">
    <location>
        <begin position="83"/>
        <end position="116"/>
    </location>
</feature>
<dbReference type="InterPro" id="IPR036412">
    <property type="entry name" value="HAD-like_sf"/>
</dbReference>
<evidence type="ECO:0000256" key="18">
    <source>
        <dbReference type="ARBA" id="ARBA00049360"/>
    </source>
</evidence>
<dbReference type="InterPro" id="IPR006068">
    <property type="entry name" value="ATPase_P-typ_cation-transptr_C"/>
</dbReference>
<accession>A0ABT0ZXG4</accession>
<dbReference type="EMBL" id="JAGSOV010000022">
    <property type="protein sequence ID" value="MCO1655442.1"/>
    <property type="molecule type" value="Genomic_DNA"/>
</dbReference>
<feature type="transmembrane region" description="Helical" evidence="20">
    <location>
        <begin position="864"/>
        <end position="883"/>
    </location>
</feature>
<evidence type="ECO:0000256" key="3">
    <source>
        <dbReference type="ARBA" id="ARBA00008746"/>
    </source>
</evidence>
<dbReference type="Pfam" id="PF13246">
    <property type="entry name" value="Cation_ATPase"/>
    <property type="match status" value="1"/>
</dbReference>
<keyword evidence="15 20" id="KW-0472">Membrane</keyword>
<dbReference type="SUPFAM" id="SSF81653">
    <property type="entry name" value="Calcium ATPase, transduction domain A"/>
    <property type="match status" value="1"/>
</dbReference>
<evidence type="ECO:0000256" key="20">
    <source>
        <dbReference type="SAM" id="Phobius"/>
    </source>
</evidence>
<reference evidence="22" key="1">
    <citation type="submission" date="2021-04" db="EMBL/GenBank/DDBJ databases">
        <title>Pseudonocardia sp. nov., isolated from sandy soil of mangrove forest.</title>
        <authorList>
            <person name="Zan Z."/>
            <person name="Huang R."/>
            <person name="Liu W."/>
        </authorList>
    </citation>
    <scope>NUCLEOTIDE SEQUENCE</scope>
    <source>
        <strain evidence="22">S2-4</strain>
    </source>
</reference>
<dbReference type="InterPro" id="IPR004014">
    <property type="entry name" value="ATPase_P-typ_cation-transptr_N"/>
</dbReference>
<dbReference type="InterPro" id="IPR059000">
    <property type="entry name" value="ATPase_P-type_domA"/>
</dbReference>
<evidence type="ECO:0000256" key="11">
    <source>
        <dbReference type="ARBA" id="ARBA00022840"/>
    </source>
</evidence>
<comment type="catalytic activity">
    <reaction evidence="18">
        <text>ATP + H2O = ADP + phosphate + H(+)</text>
        <dbReference type="Rhea" id="RHEA:13065"/>
        <dbReference type="ChEBI" id="CHEBI:15377"/>
        <dbReference type="ChEBI" id="CHEBI:15378"/>
        <dbReference type="ChEBI" id="CHEBI:30616"/>
        <dbReference type="ChEBI" id="CHEBI:43474"/>
        <dbReference type="ChEBI" id="CHEBI:456216"/>
    </reaction>
</comment>
<keyword evidence="8" id="KW-0597">Phosphoprotein</keyword>
<keyword evidence="10" id="KW-0547">Nucleotide-binding</keyword>
<dbReference type="SFLD" id="SFLDS00003">
    <property type="entry name" value="Haloacid_Dehalogenase"/>
    <property type="match status" value="1"/>
</dbReference>
<evidence type="ECO:0000256" key="5">
    <source>
        <dbReference type="ARBA" id="ARBA00013555"/>
    </source>
</evidence>
<proteinExistence type="inferred from homology"/>
<dbReference type="InterPro" id="IPR018303">
    <property type="entry name" value="ATPase_P-typ_P_site"/>
</dbReference>
<evidence type="ECO:0000256" key="8">
    <source>
        <dbReference type="ARBA" id="ARBA00022553"/>
    </source>
</evidence>
<dbReference type="InterPro" id="IPR001757">
    <property type="entry name" value="P_typ_ATPase"/>
</dbReference>
<feature type="transmembrane region" description="Helical" evidence="20">
    <location>
        <begin position="830"/>
        <end position="852"/>
    </location>
</feature>
<dbReference type="SMART" id="SM00831">
    <property type="entry name" value="Cation_ATPase_N"/>
    <property type="match status" value="1"/>
</dbReference>
<dbReference type="SFLD" id="SFLDF00027">
    <property type="entry name" value="p-type_atpase"/>
    <property type="match status" value="1"/>
</dbReference>
<dbReference type="SUPFAM" id="SSF56784">
    <property type="entry name" value="HAD-like"/>
    <property type="match status" value="1"/>
</dbReference>
<evidence type="ECO:0000256" key="13">
    <source>
        <dbReference type="ARBA" id="ARBA00022967"/>
    </source>
</evidence>